<dbReference type="STRING" id="661478.OP10G_1509"/>
<sequence>MLVAAIAISTFLRGSEIDAKKLQALVERARKTDSSALVVYADGKKVVVETFGWAVKPIHCMSATKSIVSLAVGILIAEGKLESVDVPVSRFYPGYTGGGKEAITIRHLLTHSSGIRANETTEDIYSSSDFVKNALDAPLAAPPGTAYFYNNRAVNLLAGVVGKAAGEPLDLFLDKRLFKPLGIVDYHWAKDPVGNPQGMSGLAILPNDLAKIGLMLAAGGVWEGKTVVPQAWIDESTRVTPLSEQWGQPTGFLWWGVPTSWKLSITYYTLQRWKQEAPESIVERLRPLENRVYDNQATAISAVRKLLGPGRDFRTMLPLLKSLGNPPSAYSPKVDRGDAGPYPGFYAQGFLGNYLVVLPKVNIVAVRMNAADPKKKGPLDPFDDFVESVLALKDGL</sequence>
<gene>
    <name evidence="2" type="ORF">OP10G_1509</name>
</gene>
<protein>
    <submittedName>
        <fullName evidence="2">Beta-lactamase</fullName>
    </submittedName>
</protein>
<dbReference type="PANTHER" id="PTHR43283:SF7">
    <property type="entry name" value="BETA-LACTAMASE-RELATED DOMAIN-CONTAINING PROTEIN"/>
    <property type="match status" value="1"/>
</dbReference>
<evidence type="ECO:0000313" key="2">
    <source>
        <dbReference type="EMBL" id="AIE84877.1"/>
    </source>
</evidence>
<evidence type="ECO:0000259" key="1">
    <source>
        <dbReference type="Pfam" id="PF00144"/>
    </source>
</evidence>
<dbReference type="PANTHER" id="PTHR43283">
    <property type="entry name" value="BETA-LACTAMASE-RELATED"/>
    <property type="match status" value="1"/>
</dbReference>
<dbReference type="InterPro" id="IPR001466">
    <property type="entry name" value="Beta-lactam-related"/>
</dbReference>
<accession>A0A068NN99</accession>
<dbReference type="OrthoDB" id="9814204at2"/>
<dbReference type="Pfam" id="PF00144">
    <property type="entry name" value="Beta-lactamase"/>
    <property type="match status" value="1"/>
</dbReference>
<name>A0A068NN99_FIMGI</name>
<dbReference type="InterPro" id="IPR050789">
    <property type="entry name" value="Diverse_Enzym_Activities"/>
</dbReference>
<evidence type="ECO:0000313" key="3">
    <source>
        <dbReference type="Proteomes" id="UP000027982"/>
    </source>
</evidence>
<dbReference type="KEGG" id="fgi:OP10G_1509"/>
<reference evidence="2 3" key="1">
    <citation type="journal article" date="2014" name="PLoS ONE">
        <title>The first complete genome sequence of the class fimbriimonadia in the phylum armatimonadetes.</title>
        <authorList>
            <person name="Hu Z.Y."/>
            <person name="Wang Y.Z."/>
            <person name="Im W.T."/>
            <person name="Wang S.Y."/>
            <person name="Zhao G.P."/>
            <person name="Zheng H.J."/>
            <person name="Quan Z.X."/>
        </authorList>
    </citation>
    <scope>NUCLEOTIDE SEQUENCE [LARGE SCALE GENOMIC DNA]</scope>
    <source>
        <strain evidence="2">Gsoil 348</strain>
    </source>
</reference>
<dbReference type="SUPFAM" id="SSF56601">
    <property type="entry name" value="beta-lactamase/transpeptidase-like"/>
    <property type="match status" value="1"/>
</dbReference>
<dbReference type="HOGENOM" id="CLU_030169_4_0_0"/>
<keyword evidence="3" id="KW-1185">Reference proteome</keyword>
<proteinExistence type="predicted"/>
<feature type="domain" description="Beta-lactamase-related" evidence="1">
    <location>
        <begin position="23"/>
        <end position="262"/>
    </location>
</feature>
<dbReference type="AlphaFoldDB" id="A0A068NN99"/>
<dbReference type="Gene3D" id="3.40.710.10">
    <property type="entry name" value="DD-peptidase/beta-lactamase superfamily"/>
    <property type="match status" value="1"/>
</dbReference>
<organism evidence="2 3">
    <name type="scientific">Fimbriimonas ginsengisoli Gsoil 348</name>
    <dbReference type="NCBI Taxonomy" id="661478"/>
    <lineage>
        <taxon>Bacteria</taxon>
        <taxon>Bacillati</taxon>
        <taxon>Armatimonadota</taxon>
        <taxon>Fimbriimonadia</taxon>
        <taxon>Fimbriimonadales</taxon>
        <taxon>Fimbriimonadaceae</taxon>
        <taxon>Fimbriimonas</taxon>
    </lineage>
</organism>
<dbReference type="InterPro" id="IPR012338">
    <property type="entry name" value="Beta-lactam/transpept-like"/>
</dbReference>
<dbReference type="eggNOG" id="COG1680">
    <property type="taxonomic scope" value="Bacteria"/>
</dbReference>
<dbReference type="Proteomes" id="UP000027982">
    <property type="component" value="Chromosome"/>
</dbReference>
<dbReference type="RefSeq" id="WP_025226513.1">
    <property type="nucleotide sequence ID" value="NZ_CP007139.1"/>
</dbReference>
<dbReference type="EMBL" id="CP007139">
    <property type="protein sequence ID" value="AIE84877.1"/>
    <property type="molecule type" value="Genomic_DNA"/>
</dbReference>